<dbReference type="CDD" id="cd01392">
    <property type="entry name" value="HTH_LacI"/>
    <property type="match status" value="1"/>
</dbReference>
<dbReference type="GO" id="GO:0000976">
    <property type="term" value="F:transcription cis-regulatory region binding"/>
    <property type="evidence" value="ECO:0007669"/>
    <property type="project" value="TreeGrafter"/>
</dbReference>
<protein>
    <submittedName>
        <fullName evidence="6">LacI family transcriptional regulator</fullName>
    </submittedName>
</protein>
<keyword evidence="1" id="KW-0805">Transcription regulation</keyword>
<evidence type="ECO:0000313" key="7">
    <source>
        <dbReference type="Proteomes" id="UP000327030"/>
    </source>
</evidence>
<evidence type="ECO:0000259" key="4">
    <source>
        <dbReference type="PROSITE" id="PS50932"/>
    </source>
</evidence>
<dbReference type="AlphaFoldDB" id="A0A5P6VN63"/>
<dbReference type="Gene3D" id="1.10.260.40">
    <property type="entry name" value="lambda repressor-like DNA-binding domains"/>
    <property type="match status" value="1"/>
</dbReference>
<dbReference type="PROSITE" id="PS50943">
    <property type="entry name" value="HTH_CROC1"/>
    <property type="match status" value="1"/>
</dbReference>
<feature type="domain" description="HTH lacI-type" evidence="4">
    <location>
        <begin position="6"/>
        <end position="38"/>
    </location>
</feature>
<evidence type="ECO:0000256" key="3">
    <source>
        <dbReference type="ARBA" id="ARBA00023163"/>
    </source>
</evidence>
<evidence type="ECO:0000313" key="6">
    <source>
        <dbReference type="EMBL" id="QFJ53842.1"/>
    </source>
</evidence>
<reference evidence="7" key="1">
    <citation type="submission" date="2019-08" db="EMBL/GenBank/DDBJ databases">
        <title>Complete Genome Sequence of the Polysaccharide-Degrading Rumen Bacterium Pseudobutyrivibrio xylanivorans MA3014.</title>
        <authorList>
            <person name="Palevich N."/>
            <person name="Maclean P.H."/>
            <person name="Kelly W.J."/>
            <person name="Leahy S.C."/>
            <person name="Rakonjac J."/>
            <person name="Attwood G.T."/>
        </authorList>
    </citation>
    <scope>NUCLEOTIDE SEQUENCE [LARGE SCALE GENOMIC DNA]</scope>
    <source>
        <strain evidence="7">MA3014</strain>
    </source>
</reference>
<gene>
    <name evidence="6" type="ORF">FXF36_02640</name>
</gene>
<dbReference type="RefSeq" id="WP_151622338.1">
    <property type="nucleotide sequence ID" value="NZ_CP043028.1"/>
</dbReference>
<dbReference type="InterPro" id="IPR001387">
    <property type="entry name" value="Cro/C1-type_HTH"/>
</dbReference>
<dbReference type="PANTHER" id="PTHR30146">
    <property type="entry name" value="LACI-RELATED TRANSCRIPTIONAL REPRESSOR"/>
    <property type="match status" value="1"/>
</dbReference>
<dbReference type="PANTHER" id="PTHR30146:SF109">
    <property type="entry name" value="HTH-TYPE TRANSCRIPTIONAL REGULATOR GALS"/>
    <property type="match status" value="1"/>
</dbReference>
<dbReference type="SUPFAM" id="SSF53822">
    <property type="entry name" value="Periplasmic binding protein-like I"/>
    <property type="match status" value="1"/>
</dbReference>
<dbReference type="Gene3D" id="3.40.50.2300">
    <property type="match status" value="2"/>
</dbReference>
<dbReference type="SMART" id="SM00354">
    <property type="entry name" value="HTH_LACI"/>
    <property type="match status" value="1"/>
</dbReference>
<sequence>MQEIELKKIAEELNISQTTVSRALSGNGRVSEDTKQKIANFLKENDYTLKNRSNDYGKKHTGNICVTIPGEGKFAETPFFHATLMSILDYYSTRNYNVIPVKTKANDIRELEKIIKLHKVDGVILTRTIKHGVDINFLKSNNVPFVVIGSYDDDDVYQVDVDQENGCKELTSVLLKMGYRRLALLCADMTHVVTQSRYAGFLKAHVENDLGINTQFIFDETGYPQQTAQAIDDCLKNQIECIICMDDNICINVLNRLKAENVVVPRDIKVASFFNSSVLEMHYPPITALEFNTSDLAWTAAKMLYELLGGNEVPHRQMLSHQLLLRDSTQNSSVRNQ</sequence>
<dbReference type="PROSITE" id="PS50932">
    <property type="entry name" value="HTH_LACI_2"/>
    <property type="match status" value="1"/>
</dbReference>
<evidence type="ECO:0000256" key="2">
    <source>
        <dbReference type="ARBA" id="ARBA00023125"/>
    </source>
</evidence>
<feature type="domain" description="HTH cro/C1-type" evidence="5">
    <location>
        <begin position="6"/>
        <end position="49"/>
    </location>
</feature>
<accession>A0A5P6VN63</accession>
<dbReference type="EMBL" id="CP043028">
    <property type="protein sequence ID" value="QFJ53842.1"/>
    <property type="molecule type" value="Genomic_DNA"/>
</dbReference>
<dbReference type="Pfam" id="PF00356">
    <property type="entry name" value="LacI"/>
    <property type="match status" value="1"/>
</dbReference>
<dbReference type="InterPro" id="IPR000843">
    <property type="entry name" value="HTH_LacI"/>
</dbReference>
<keyword evidence="3" id="KW-0804">Transcription</keyword>
<keyword evidence="2" id="KW-0238">DNA-binding</keyword>
<organism evidence="6 7">
    <name type="scientific">Pseudobutyrivibrio xylanivorans</name>
    <dbReference type="NCBI Taxonomy" id="185007"/>
    <lineage>
        <taxon>Bacteria</taxon>
        <taxon>Bacillati</taxon>
        <taxon>Bacillota</taxon>
        <taxon>Clostridia</taxon>
        <taxon>Lachnospirales</taxon>
        <taxon>Lachnospiraceae</taxon>
        <taxon>Pseudobutyrivibrio</taxon>
    </lineage>
</organism>
<dbReference type="InterPro" id="IPR028082">
    <property type="entry name" value="Peripla_BP_I"/>
</dbReference>
<dbReference type="SUPFAM" id="SSF47413">
    <property type="entry name" value="lambda repressor-like DNA-binding domains"/>
    <property type="match status" value="1"/>
</dbReference>
<dbReference type="InterPro" id="IPR010982">
    <property type="entry name" value="Lambda_DNA-bd_dom_sf"/>
</dbReference>
<evidence type="ECO:0000259" key="5">
    <source>
        <dbReference type="PROSITE" id="PS50943"/>
    </source>
</evidence>
<dbReference type="GO" id="GO:0003700">
    <property type="term" value="F:DNA-binding transcription factor activity"/>
    <property type="evidence" value="ECO:0007669"/>
    <property type="project" value="TreeGrafter"/>
</dbReference>
<evidence type="ECO:0000256" key="1">
    <source>
        <dbReference type="ARBA" id="ARBA00023015"/>
    </source>
</evidence>
<name>A0A5P6VN63_PSEXY</name>
<dbReference type="Pfam" id="PF13377">
    <property type="entry name" value="Peripla_BP_3"/>
    <property type="match status" value="1"/>
</dbReference>
<dbReference type="KEGG" id="pxv:FXF36_02640"/>
<dbReference type="InterPro" id="IPR046335">
    <property type="entry name" value="LacI/GalR-like_sensor"/>
</dbReference>
<proteinExistence type="predicted"/>
<dbReference type="Proteomes" id="UP000327030">
    <property type="component" value="Chromosome 1"/>
</dbReference>
<dbReference type="OrthoDB" id="4810at2"/>